<protein>
    <recommendedName>
        <fullName evidence="2">histidine kinase</fullName>
        <ecNumber evidence="2">2.7.13.3</ecNumber>
    </recommendedName>
</protein>
<dbReference type="EMBL" id="SMSJ01000023">
    <property type="protein sequence ID" value="TDH61290.1"/>
    <property type="molecule type" value="Genomic_DNA"/>
</dbReference>
<keyword evidence="11" id="KW-1185">Reference proteome</keyword>
<keyword evidence="5" id="KW-0547">Nucleotide-binding</keyword>
<reference evidence="10 11" key="1">
    <citation type="journal article" date="2016" name="J. Microbiol.">
        <title>Dankookia rubra gen. nov., sp. nov., an alphaproteobacterium isolated from sediment of a shallow stream.</title>
        <authorList>
            <person name="Kim W.H."/>
            <person name="Kim D.H."/>
            <person name="Kang K."/>
            <person name="Ahn T.Y."/>
        </authorList>
    </citation>
    <scope>NUCLEOTIDE SEQUENCE [LARGE SCALE GENOMIC DNA]</scope>
    <source>
        <strain evidence="10 11">JCM30602</strain>
    </source>
</reference>
<dbReference type="Gene3D" id="3.30.450.270">
    <property type="match status" value="1"/>
</dbReference>
<dbReference type="GO" id="GO:0006355">
    <property type="term" value="P:regulation of DNA-templated transcription"/>
    <property type="evidence" value="ECO:0007669"/>
    <property type="project" value="InterPro"/>
</dbReference>
<keyword evidence="6" id="KW-0418">Kinase</keyword>
<dbReference type="OrthoDB" id="341208at2"/>
<dbReference type="PANTHER" id="PTHR41523">
    <property type="entry name" value="TWO-COMPONENT SYSTEM SENSOR PROTEIN"/>
    <property type="match status" value="1"/>
</dbReference>
<feature type="region of interest" description="Disordered" evidence="8">
    <location>
        <begin position="1"/>
        <end position="22"/>
    </location>
</feature>
<evidence type="ECO:0000256" key="6">
    <source>
        <dbReference type="ARBA" id="ARBA00022777"/>
    </source>
</evidence>
<evidence type="ECO:0000256" key="2">
    <source>
        <dbReference type="ARBA" id="ARBA00012438"/>
    </source>
</evidence>
<dbReference type="RefSeq" id="WP_133289896.1">
    <property type="nucleotide sequence ID" value="NZ_SMSJ01000023.1"/>
</dbReference>
<sequence>MRVDQSYPAAGERAARDHQINRPGRMAGLAAPAAPRPYPGLGVPTAEFEAAGWDRSMPCPDDYAAVQMELSWPVTAPPDRGDPLSALLQGIPAPGCLADDRVAGHRAALARAIAGTGMVLRLDGQGDRLGEAPPAPVAEALLRWLGDRSAAGVLAMDRLPAEAPVSGRLLAISLPRATRDWAVWLRPATAPRWSRAEIATAARLRTAWLEAGLQRAETAASASRAAQSHQAFVMAELDHRLKNILANIQALLRHSRRRAAGPAVDADAFVRDFEARLHAMAAAHDLLHASRWEGARLRPLIAEELGPHADGPGRGRIAASGRDLVLRPRAAMSLSLALHELATNAAKHGALSVQDGTVALRWRRTQAGLMLQWTEHGGPPAAPPTRRGFGLTVIERSLAYELGGSGRLDFTPSGLRCTIRIPAEHILPAG</sequence>
<evidence type="ECO:0000256" key="3">
    <source>
        <dbReference type="ARBA" id="ARBA00022553"/>
    </source>
</evidence>
<evidence type="ECO:0000256" key="1">
    <source>
        <dbReference type="ARBA" id="ARBA00000085"/>
    </source>
</evidence>
<dbReference type="Pfam" id="PF00360">
    <property type="entry name" value="PHY"/>
    <property type="match status" value="1"/>
</dbReference>
<keyword evidence="4" id="KW-0808">Transferase</keyword>
<organism evidence="10 11">
    <name type="scientific">Dankookia rubra</name>
    <dbReference type="NCBI Taxonomy" id="1442381"/>
    <lineage>
        <taxon>Bacteria</taxon>
        <taxon>Pseudomonadati</taxon>
        <taxon>Pseudomonadota</taxon>
        <taxon>Alphaproteobacteria</taxon>
        <taxon>Acetobacterales</taxon>
        <taxon>Roseomonadaceae</taxon>
        <taxon>Dankookia</taxon>
    </lineage>
</organism>
<dbReference type="PANTHER" id="PTHR41523:SF7">
    <property type="entry name" value="HISTIDINE KINASE"/>
    <property type="match status" value="1"/>
</dbReference>
<evidence type="ECO:0000256" key="8">
    <source>
        <dbReference type="SAM" id="MobiDB-lite"/>
    </source>
</evidence>
<dbReference type="InterPro" id="IPR043150">
    <property type="entry name" value="Phytochrome_PHY_sf"/>
</dbReference>
<dbReference type="Gene3D" id="3.30.565.10">
    <property type="entry name" value="Histidine kinase-like ATPase, C-terminal domain"/>
    <property type="match status" value="1"/>
</dbReference>
<proteinExistence type="predicted"/>
<name>A0A4R5QDM2_9PROT</name>
<evidence type="ECO:0000256" key="7">
    <source>
        <dbReference type="ARBA" id="ARBA00022840"/>
    </source>
</evidence>
<evidence type="ECO:0000313" key="11">
    <source>
        <dbReference type="Proteomes" id="UP000295096"/>
    </source>
</evidence>
<dbReference type="SMART" id="SM00911">
    <property type="entry name" value="HWE_HK"/>
    <property type="match status" value="1"/>
</dbReference>
<dbReference type="InterPro" id="IPR011102">
    <property type="entry name" value="Sig_transdc_His_kinase_HWE"/>
</dbReference>
<dbReference type="Pfam" id="PF07536">
    <property type="entry name" value="HWE_HK"/>
    <property type="match status" value="1"/>
</dbReference>
<evidence type="ECO:0000259" key="9">
    <source>
        <dbReference type="SMART" id="SM00911"/>
    </source>
</evidence>
<dbReference type="Proteomes" id="UP000295096">
    <property type="component" value="Unassembled WGS sequence"/>
</dbReference>
<dbReference type="AlphaFoldDB" id="A0A4R5QDM2"/>
<dbReference type="GO" id="GO:0004673">
    <property type="term" value="F:protein histidine kinase activity"/>
    <property type="evidence" value="ECO:0007669"/>
    <property type="project" value="UniProtKB-EC"/>
</dbReference>
<comment type="caution">
    <text evidence="10">The sequence shown here is derived from an EMBL/GenBank/DDBJ whole genome shotgun (WGS) entry which is preliminary data.</text>
</comment>
<keyword evidence="3" id="KW-0597">Phosphoprotein</keyword>
<dbReference type="EC" id="2.7.13.3" evidence="2"/>
<evidence type="ECO:0000256" key="5">
    <source>
        <dbReference type="ARBA" id="ARBA00022741"/>
    </source>
</evidence>
<dbReference type="GO" id="GO:0009584">
    <property type="term" value="P:detection of visible light"/>
    <property type="evidence" value="ECO:0007669"/>
    <property type="project" value="InterPro"/>
</dbReference>
<dbReference type="GO" id="GO:0005524">
    <property type="term" value="F:ATP binding"/>
    <property type="evidence" value="ECO:0007669"/>
    <property type="project" value="UniProtKB-KW"/>
</dbReference>
<gene>
    <name evidence="10" type="ORF">E2C06_17440</name>
</gene>
<keyword evidence="7" id="KW-0067">ATP-binding</keyword>
<dbReference type="InterPro" id="IPR013515">
    <property type="entry name" value="Phytochrome_cen-reg"/>
</dbReference>
<dbReference type="SUPFAM" id="SSF55781">
    <property type="entry name" value="GAF domain-like"/>
    <property type="match status" value="1"/>
</dbReference>
<dbReference type="InterPro" id="IPR036890">
    <property type="entry name" value="HATPase_C_sf"/>
</dbReference>
<evidence type="ECO:0000313" key="10">
    <source>
        <dbReference type="EMBL" id="TDH61290.1"/>
    </source>
</evidence>
<comment type="catalytic activity">
    <reaction evidence="1">
        <text>ATP + protein L-histidine = ADP + protein N-phospho-L-histidine.</text>
        <dbReference type="EC" id="2.7.13.3"/>
    </reaction>
</comment>
<evidence type="ECO:0000256" key="4">
    <source>
        <dbReference type="ARBA" id="ARBA00022679"/>
    </source>
</evidence>
<accession>A0A4R5QDM2</accession>
<dbReference type="SUPFAM" id="SSF55874">
    <property type="entry name" value="ATPase domain of HSP90 chaperone/DNA topoisomerase II/histidine kinase"/>
    <property type="match status" value="1"/>
</dbReference>
<feature type="domain" description="Signal transduction histidine kinase HWE region" evidence="9">
    <location>
        <begin position="236"/>
        <end position="323"/>
    </location>
</feature>